<gene>
    <name evidence="2" type="ORF">GUJ93_ZPchr0004g38743</name>
</gene>
<evidence type="ECO:0000313" key="2">
    <source>
        <dbReference type="EMBL" id="KAG8063989.1"/>
    </source>
</evidence>
<dbReference type="Pfam" id="PF12767">
    <property type="entry name" value="SAGA-Tad1"/>
    <property type="match status" value="1"/>
</dbReference>
<proteinExistence type="predicted"/>
<organism evidence="2 3">
    <name type="scientific">Zizania palustris</name>
    <name type="common">Northern wild rice</name>
    <dbReference type="NCBI Taxonomy" id="103762"/>
    <lineage>
        <taxon>Eukaryota</taxon>
        <taxon>Viridiplantae</taxon>
        <taxon>Streptophyta</taxon>
        <taxon>Embryophyta</taxon>
        <taxon>Tracheophyta</taxon>
        <taxon>Spermatophyta</taxon>
        <taxon>Magnoliopsida</taxon>
        <taxon>Liliopsida</taxon>
        <taxon>Poales</taxon>
        <taxon>Poaceae</taxon>
        <taxon>BOP clade</taxon>
        <taxon>Oryzoideae</taxon>
        <taxon>Oryzeae</taxon>
        <taxon>Zizaniinae</taxon>
        <taxon>Zizania</taxon>
    </lineage>
</organism>
<dbReference type="AlphaFoldDB" id="A0A8J5SDH4"/>
<name>A0A8J5SDH4_ZIZPA</name>
<dbReference type="OrthoDB" id="10264870at2759"/>
<dbReference type="GO" id="GO:0000124">
    <property type="term" value="C:SAGA complex"/>
    <property type="evidence" value="ECO:0007669"/>
    <property type="project" value="TreeGrafter"/>
</dbReference>
<evidence type="ECO:0000256" key="1">
    <source>
        <dbReference type="SAM" id="MobiDB-lite"/>
    </source>
</evidence>
<feature type="compositionally biased region" description="Polar residues" evidence="1">
    <location>
        <begin position="248"/>
        <end position="265"/>
    </location>
</feature>
<comment type="caution">
    <text evidence="2">The sequence shown here is derived from an EMBL/GenBank/DDBJ whole genome shotgun (WGS) entry which is preliminary data.</text>
</comment>
<dbReference type="PANTHER" id="PTHR21277:SF22">
    <property type="entry name" value="TRANSCRIPTIONAL REGULATOR OF RNA POLII SAGA SUBUNIT"/>
    <property type="match status" value="1"/>
</dbReference>
<dbReference type="PANTHER" id="PTHR21277">
    <property type="entry name" value="TRANSCRIPTIONAL ADAPTER 1"/>
    <property type="match status" value="1"/>
</dbReference>
<protein>
    <submittedName>
        <fullName evidence="2">Uncharacterized protein</fullName>
    </submittedName>
</protein>
<accession>A0A8J5SDH4</accession>
<feature type="region of interest" description="Disordered" evidence="1">
    <location>
        <begin position="248"/>
        <end position="269"/>
    </location>
</feature>
<reference evidence="2" key="1">
    <citation type="journal article" date="2021" name="bioRxiv">
        <title>Whole Genome Assembly and Annotation of Northern Wild Rice, Zizania palustris L., Supports a Whole Genome Duplication in the Zizania Genus.</title>
        <authorList>
            <person name="Haas M."/>
            <person name="Kono T."/>
            <person name="Macchietto M."/>
            <person name="Millas R."/>
            <person name="McGilp L."/>
            <person name="Shao M."/>
            <person name="Duquette J."/>
            <person name="Hirsch C.N."/>
            <person name="Kimball J."/>
        </authorList>
    </citation>
    <scope>NUCLEOTIDE SEQUENCE</scope>
    <source>
        <tissue evidence="2">Fresh leaf tissue</tissue>
    </source>
</reference>
<evidence type="ECO:0000313" key="3">
    <source>
        <dbReference type="Proteomes" id="UP000729402"/>
    </source>
</evidence>
<dbReference type="Proteomes" id="UP000729402">
    <property type="component" value="Unassembled WGS sequence"/>
</dbReference>
<feature type="region of interest" description="Disordered" evidence="1">
    <location>
        <begin position="1"/>
        <end position="24"/>
    </location>
</feature>
<reference evidence="2" key="2">
    <citation type="submission" date="2021-02" db="EMBL/GenBank/DDBJ databases">
        <authorList>
            <person name="Kimball J.A."/>
            <person name="Haas M.W."/>
            <person name="Macchietto M."/>
            <person name="Kono T."/>
            <person name="Duquette J."/>
            <person name="Shao M."/>
        </authorList>
    </citation>
    <scope>NUCLEOTIDE SEQUENCE</scope>
    <source>
        <tissue evidence="2">Fresh leaf tissue</tissue>
    </source>
</reference>
<dbReference type="GO" id="GO:0003713">
    <property type="term" value="F:transcription coactivator activity"/>
    <property type="evidence" value="ECO:0007669"/>
    <property type="project" value="TreeGrafter"/>
</dbReference>
<dbReference type="EMBL" id="JAAALK010000285">
    <property type="protein sequence ID" value="KAG8063989.1"/>
    <property type="molecule type" value="Genomic_DNA"/>
</dbReference>
<feature type="compositionally biased region" description="Polar residues" evidence="1">
    <location>
        <begin position="1"/>
        <end position="10"/>
    </location>
</feature>
<dbReference type="InterPro" id="IPR024738">
    <property type="entry name" value="Hfi1/Tada1"/>
</dbReference>
<dbReference type="GO" id="GO:0006357">
    <property type="term" value="P:regulation of transcription by RNA polymerase II"/>
    <property type="evidence" value="ECO:0007669"/>
    <property type="project" value="TreeGrafter"/>
</dbReference>
<keyword evidence="3" id="KW-1185">Reference proteome</keyword>
<sequence length="351" mass="39568">MPSSTPSSLQPAPIVQPLPSSTVGQSSRIDLCEIKSNIVKKIGPERAKKYFKHLERFLSSKLSKNEFDKLCLMTLGRENLPLHNYLIRSILRNACQANGPPAINAPKLTGDVTNSELAFPPVWNNGNVLNEHVNDNRPLSRRDSALTRHSSLNLGETIIRENGTPNLSDLKRRTQFQHNEHAEPITKRSHMEKVPLIFHEPPYINGPSAIAHGENLRDEIVNHIRGPVQAPLGIHFGPISFGGTQKPSTIASAPSNDSSLVGTRSQHGKLSHMPLKHELRRQPFRVSKDVLIYWSLIPDKLRGHNMEFSHSFKRPGFHANEQMMPISKWVTSMTEQMFSANNMRTLFFKTW</sequence>